<reference evidence="3 4" key="1">
    <citation type="submission" date="2019-06" db="EMBL/GenBank/DDBJ databases">
        <title>Sequencing the genomes of 1000 actinobacteria strains.</title>
        <authorList>
            <person name="Klenk H.-P."/>
        </authorList>
    </citation>
    <scope>NUCLEOTIDE SEQUENCE [LARGE SCALE GENOMIC DNA]</scope>
    <source>
        <strain evidence="3 4">DSM 12335</strain>
    </source>
</reference>
<dbReference type="Gene3D" id="1.20.1250.20">
    <property type="entry name" value="MFS general substrate transporter like domains"/>
    <property type="match status" value="1"/>
</dbReference>
<feature type="transmembrane region" description="Helical" evidence="2">
    <location>
        <begin position="16"/>
        <end position="39"/>
    </location>
</feature>
<dbReference type="AlphaFoldDB" id="A0A542YQP6"/>
<evidence type="ECO:0000313" key="3">
    <source>
        <dbReference type="EMBL" id="TQL50381.1"/>
    </source>
</evidence>
<feature type="transmembrane region" description="Helical" evidence="2">
    <location>
        <begin position="300"/>
        <end position="319"/>
    </location>
</feature>
<feature type="transmembrane region" description="Helical" evidence="2">
    <location>
        <begin position="406"/>
        <end position="430"/>
    </location>
</feature>
<feature type="transmembrane region" description="Helical" evidence="2">
    <location>
        <begin position="325"/>
        <end position="346"/>
    </location>
</feature>
<dbReference type="InterPro" id="IPR039672">
    <property type="entry name" value="MFS_2"/>
</dbReference>
<sequence>MTEHVARVGRTRPARYAVGMFGTSIPINLIKGSMILFYVDLLGLDVRLYGMVMVGYAVIDAVDNPVLGFLSDRTRTRWGRRRPWLLAGAPLLAVSMVAFFAPPATLDGAGLVIWFTVFAVLCEAFDSLLNANYGALLPELFPRERERAVANSLRQGFQLIALVISLAVTPVLTTRVFGTEHTTEGFTTTAILYAVLACTVIVYMAVGVREDPHPVAEVRPRLLETARVIVTNPRFWQIGLTSACYLSAMGLVLTGVQLYVRYSLGLPVAHALYLQGVVILASVGFLAVWTRVVRAKGAPYVWRASFVVLAVSFVPLFAAGGLVTAALAGLVVGIGYAGMLASNDLVIARVLDEDAAVHGQHREGIFLAAFGFFGRLGGIVTGAALASLAIFFGYQSGDVPGSQPDLAWRVYVCAYPCLLATVGALAAFAIDVPENRRTADPTAGDPTPGDSAPGDAARGSLA</sequence>
<dbReference type="EMBL" id="VFOP01000001">
    <property type="protein sequence ID" value="TQL50381.1"/>
    <property type="molecule type" value="Genomic_DNA"/>
</dbReference>
<organism evidence="3 4">
    <name type="scientific">Ornithinicoccus hortensis</name>
    <dbReference type="NCBI Taxonomy" id="82346"/>
    <lineage>
        <taxon>Bacteria</taxon>
        <taxon>Bacillati</taxon>
        <taxon>Actinomycetota</taxon>
        <taxon>Actinomycetes</taxon>
        <taxon>Micrococcales</taxon>
        <taxon>Intrasporangiaceae</taxon>
        <taxon>Ornithinicoccus</taxon>
    </lineage>
</organism>
<dbReference type="SUPFAM" id="SSF103473">
    <property type="entry name" value="MFS general substrate transporter"/>
    <property type="match status" value="1"/>
</dbReference>
<dbReference type="RefSeq" id="WP_228393527.1">
    <property type="nucleotide sequence ID" value="NZ_BAAAIK010000005.1"/>
</dbReference>
<evidence type="ECO:0000313" key="4">
    <source>
        <dbReference type="Proteomes" id="UP000319516"/>
    </source>
</evidence>
<feature type="transmembrane region" description="Helical" evidence="2">
    <location>
        <begin position="272"/>
        <end position="293"/>
    </location>
</feature>
<keyword evidence="2" id="KW-1133">Transmembrane helix</keyword>
<dbReference type="GO" id="GO:0008643">
    <property type="term" value="P:carbohydrate transport"/>
    <property type="evidence" value="ECO:0007669"/>
    <property type="project" value="InterPro"/>
</dbReference>
<feature type="transmembrane region" description="Helical" evidence="2">
    <location>
        <begin position="113"/>
        <end position="136"/>
    </location>
</feature>
<evidence type="ECO:0000256" key="2">
    <source>
        <dbReference type="SAM" id="Phobius"/>
    </source>
</evidence>
<feature type="transmembrane region" description="Helical" evidence="2">
    <location>
        <begin position="235"/>
        <end position="260"/>
    </location>
</feature>
<feature type="transmembrane region" description="Helical" evidence="2">
    <location>
        <begin position="83"/>
        <end position="101"/>
    </location>
</feature>
<dbReference type="GO" id="GO:0015293">
    <property type="term" value="F:symporter activity"/>
    <property type="evidence" value="ECO:0007669"/>
    <property type="project" value="InterPro"/>
</dbReference>
<dbReference type="PANTHER" id="PTHR11328:SF24">
    <property type="entry name" value="MAJOR FACILITATOR SUPERFAMILY (MFS) PROFILE DOMAIN-CONTAINING PROTEIN"/>
    <property type="match status" value="1"/>
</dbReference>
<comment type="caution">
    <text evidence="3">The sequence shown here is derived from an EMBL/GenBank/DDBJ whole genome shotgun (WGS) entry which is preliminary data.</text>
</comment>
<feature type="region of interest" description="Disordered" evidence="1">
    <location>
        <begin position="437"/>
        <end position="462"/>
    </location>
</feature>
<feature type="transmembrane region" description="Helical" evidence="2">
    <location>
        <begin position="190"/>
        <end position="208"/>
    </location>
</feature>
<accession>A0A542YQP6</accession>
<feature type="transmembrane region" description="Helical" evidence="2">
    <location>
        <begin position="366"/>
        <end position="394"/>
    </location>
</feature>
<keyword evidence="4" id="KW-1185">Reference proteome</keyword>
<dbReference type="InterPro" id="IPR036259">
    <property type="entry name" value="MFS_trans_sf"/>
</dbReference>
<dbReference type="Pfam" id="PF13347">
    <property type="entry name" value="MFS_2"/>
    <property type="match status" value="1"/>
</dbReference>
<protein>
    <submittedName>
        <fullName evidence="3">GPH family glycoside/pentoside/hexuronide:cation symporter</fullName>
    </submittedName>
</protein>
<dbReference type="PANTHER" id="PTHR11328">
    <property type="entry name" value="MAJOR FACILITATOR SUPERFAMILY DOMAIN-CONTAINING PROTEIN"/>
    <property type="match status" value="1"/>
</dbReference>
<name>A0A542YQP6_9MICO</name>
<proteinExistence type="predicted"/>
<feature type="transmembrane region" description="Helical" evidence="2">
    <location>
        <begin position="51"/>
        <end position="71"/>
    </location>
</feature>
<dbReference type="Proteomes" id="UP000319516">
    <property type="component" value="Unassembled WGS sequence"/>
</dbReference>
<gene>
    <name evidence="3" type="ORF">FB467_1487</name>
</gene>
<dbReference type="GO" id="GO:0005886">
    <property type="term" value="C:plasma membrane"/>
    <property type="evidence" value="ECO:0007669"/>
    <property type="project" value="TreeGrafter"/>
</dbReference>
<keyword evidence="2" id="KW-0472">Membrane</keyword>
<feature type="transmembrane region" description="Helical" evidence="2">
    <location>
        <begin position="157"/>
        <end position="178"/>
    </location>
</feature>
<keyword evidence="2" id="KW-0812">Transmembrane</keyword>
<evidence type="ECO:0000256" key="1">
    <source>
        <dbReference type="SAM" id="MobiDB-lite"/>
    </source>
</evidence>